<dbReference type="PIRSF" id="PIRSF500217">
    <property type="entry name" value="AlgI"/>
    <property type="match status" value="1"/>
</dbReference>
<evidence type="ECO:0000256" key="5">
    <source>
        <dbReference type="ARBA" id="ARBA00022989"/>
    </source>
</evidence>
<dbReference type="PIRSF" id="PIRSF016636">
    <property type="entry name" value="AlgI_DltB"/>
    <property type="match status" value="1"/>
</dbReference>
<keyword evidence="3" id="KW-1003">Cell membrane</keyword>
<name>A0ABP0NC68_9DINO</name>
<dbReference type="Proteomes" id="UP001642464">
    <property type="component" value="Unassembled WGS sequence"/>
</dbReference>
<sequence length="412" mass="46530">MAIALLIDRYRAPDRSRAGAAEDVTFIAWFPRILAGPIQRVRPFVRELGKRAHPKPAFLALGAQFFLWGLVKKAVVADNLAPFVDRTYAIPDFAVPLELIIATYFFAFQIYCDFSGYTDMARGASLMFGLKLPENFKRPYFSGSIGEFWSRRWHITLADWFRDYVYYPFVGEHRTAFRMYAGIMVVFLLSGIWHAGLGYGIGWGFLIWGVLNGLLIWTERALRAPRRRLAEAVGDGAAGMLYRVFVSVLVFHLILVTWIFFRAGDLSDGMTVLTRIWTTRTPFKQAALFVGIFLVLYAAAVWIVERNLRQIEPETALQKLSAHDGTSVDWLVLGASHALPLNFGDVPDRLQSESGQTMLILAEVGAGPVYSAFVLDRALDELTARRVLFVADSFAFASENWNEARFSDRKLL</sequence>
<evidence type="ECO:0000313" key="9">
    <source>
        <dbReference type="Proteomes" id="UP001642464"/>
    </source>
</evidence>
<evidence type="ECO:0000256" key="1">
    <source>
        <dbReference type="ARBA" id="ARBA00004651"/>
    </source>
</evidence>
<evidence type="ECO:0000256" key="2">
    <source>
        <dbReference type="ARBA" id="ARBA00010323"/>
    </source>
</evidence>
<dbReference type="InterPro" id="IPR004299">
    <property type="entry name" value="MBOAT_fam"/>
</dbReference>
<reference evidence="8 9" key="1">
    <citation type="submission" date="2024-02" db="EMBL/GenBank/DDBJ databases">
        <authorList>
            <person name="Chen Y."/>
            <person name="Shah S."/>
            <person name="Dougan E. K."/>
            <person name="Thang M."/>
            <person name="Chan C."/>
        </authorList>
    </citation>
    <scope>NUCLEOTIDE SEQUENCE [LARGE SCALE GENOMIC DNA]</scope>
</reference>
<evidence type="ECO:0000256" key="4">
    <source>
        <dbReference type="ARBA" id="ARBA00022692"/>
    </source>
</evidence>
<proteinExistence type="inferred from homology"/>
<keyword evidence="4 7" id="KW-0812">Transmembrane</keyword>
<organism evidence="8 9">
    <name type="scientific">Durusdinium trenchii</name>
    <dbReference type="NCBI Taxonomy" id="1381693"/>
    <lineage>
        <taxon>Eukaryota</taxon>
        <taxon>Sar</taxon>
        <taxon>Alveolata</taxon>
        <taxon>Dinophyceae</taxon>
        <taxon>Suessiales</taxon>
        <taxon>Symbiodiniaceae</taxon>
        <taxon>Durusdinium</taxon>
    </lineage>
</organism>
<dbReference type="Pfam" id="PF03062">
    <property type="entry name" value="MBOAT"/>
    <property type="match status" value="1"/>
</dbReference>
<protein>
    <submittedName>
        <fullName evidence="8">Probable alginate O-acetylase AlgI (Alginate biosynthesis protein AlgI)</fullName>
    </submittedName>
</protein>
<dbReference type="PANTHER" id="PTHR13285">
    <property type="entry name" value="ACYLTRANSFERASE"/>
    <property type="match status" value="1"/>
</dbReference>
<feature type="non-terminal residue" evidence="8">
    <location>
        <position position="412"/>
    </location>
</feature>
<keyword evidence="5 7" id="KW-1133">Transmembrane helix</keyword>
<keyword evidence="9" id="KW-1185">Reference proteome</keyword>
<feature type="transmembrane region" description="Helical" evidence="7">
    <location>
        <begin position="201"/>
        <end position="219"/>
    </location>
</feature>
<dbReference type="InterPro" id="IPR028362">
    <property type="entry name" value="AlgI"/>
</dbReference>
<dbReference type="EMBL" id="CAXAMM010027609">
    <property type="protein sequence ID" value="CAK9061176.1"/>
    <property type="molecule type" value="Genomic_DNA"/>
</dbReference>
<evidence type="ECO:0000256" key="3">
    <source>
        <dbReference type="ARBA" id="ARBA00022475"/>
    </source>
</evidence>
<dbReference type="PANTHER" id="PTHR13285:SF18">
    <property type="entry name" value="PROTEIN-CYSTEINE N-PALMITOYLTRANSFERASE RASP"/>
    <property type="match status" value="1"/>
</dbReference>
<dbReference type="InterPro" id="IPR051085">
    <property type="entry name" value="MB_O-acyltransferase"/>
</dbReference>
<feature type="transmembrane region" description="Helical" evidence="7">
    <location>
        <begin position="286"/>
        <end position="304"/>
    </location>
</feature>
<comment type="caution">
    <text evidence="8">The sequence shown here is derived from an EMBL/GenBank/DDBJ whole genome shotgun (WGS) entry which is preliminary data.</text>
</comment>
<accession>A0ABP0NC68</accession>
<dbReference type="InterPro" id="IPR024194">
    <property type="entry name" value="Ac/AlaTfrase_AlgI/DltB"/>
</dbReference>
<feature type="transmembrane region" description="Helical" evidence="7">
    <location>
        <begin position="177"/>
        <end position="195"/>
    </location>
</feature>
<evidence type="ECO:0000256" key="7">
    <source>
        <dbReference type="SAM" id="Phobius"/>
    </source>
</evidence>
<comment type="subcellular location">
    <subcellularLocation>
        <location evidence="1">Cell membrane</location>
        <topology evidence="1">Multi-pass membrane protein</topology>
    </subcellularLocation>
</comment>
<evidence type="ECO:0000256" key="6">
    <source>
        <dbReference type="ARBA" id="ARBA00023136"/>
    </source>
</evidence>
<comment type="similarity">
    <text evidence="2">Belongs to the membrane-bound acyltransferase family.</text>
</comment>
<evidence type="ECO:0000313" key="8">
    <source>
        <dbReference type="EMBL" id="CAK9061176.1"/>
    </source>
</evidence>
<gene>
    <name evidence="8" type="ORF">SCF082_LOCUS32085</name>
</gene>
<feature type="transmembrane region" description="Helical" evidence="7">
    <location>
        <begin position="240"/>
        <end position="261"/>
    </location>
</feature>
<keyword evidence="6 7" id="KW-0472">Membrane</keyword>